<dbReference type="Proteomes" id="UP000002640">
    <property type="component" value="Unassembled WGS sequence"/>
</dbReference>
<keyword evidence="15" id="KW-1185">Reference proteome</keyword>
<comment type="similarity">
    <text evidence="1">Belongs to the helicase family. RecQ subfamily.</text>
</comment>
<dbReference type="InParanoid" id="G4YQS4"/>
<gene>
    <name evidence="14" type="ORF">PHYSODRAFT_264011</name>
</gene>
<evidence type="ECO:0000256" key="10">
    <source>
        <dbReference type="SAM" id="MobiDB-lite"/>
    </source>
</evidence>
<dbReference type="Pfam" id="PF00271">
    <property type="entry name" value="Helicase_C"/>
    <property type="match status" value="1"/>
</dbReference>
<keyword evidence="2" id="KW-0479">Metal-binding</keyword>
<dbReference type="GO" id="GO:0005737">
    <property type="term" value="C:cytoplasm"/>
    <property type="evidence" value="ECO:0007669"/>
    <property type="project" value="TreeGrafter"/>
</dbReference>
<comment type="catalytic activity">
    <reaction evidence="7">
        <text>Couples ATP hydrolysis with the unwinding of duplex DNA by translocating in the 3'-5' direction.</text>
        <dbReference type="EC" id="5.6.2.4"/>
    </reaction>
</comment>
<dbReference type="PANTHER" id="PTHR13710">
    <property type="entry name" value="DNA HELICASE RECQ FAMILY MEMBER"/>
    <property type="match status" value="1"/>
</dbReference>
<evidence type="ECO:0000256" key="3">
    <source>
        <dbReference type="ARBA" id="ARBA00022741"/>
    </source>
</evidence>
<dbReference type="GO" id="GO:0003676">
    <property type="term" value="F:nucleic acid binding"/>
    <property type="evidence" value="ECO:0007669"/>
    <property type="project" value="InterPro"/>
</dbReference>
<evidence type="ECO:0000256" key="6">
    <source>
        <dbReference type="ARBA" id="ARBA00022840"/>
    </source>
</evidence>
<dbReference type="STRING" id="1094619.G4YQS4"/>
<dbReference type="GO" id="GO:0043138">
    <property type="term" value="F:3'-5' DNA helicase activity"/>
    <property type="evidence" value="ECO:0007669"/>
    <property type="project" value="UniProtKB-EC"/>
</dbReference>
<evidence type="ECO:0000259" key="13">
    <source>
        <dbReference type="PROSITE" id="PS51999"/>
    </source>
</evidence>
<keyword evidence="5" id="KW-0862">Zinc</keyword>
<dbReference type="InterPro" id="IPR010666">
    <property type="entry name" value="Znf_GRF"/>
</dbReference>
<evidence type="ECO:0000256" key="1">
    <source>
        <dbReference type="ARBA" id="ARBA00005446"/>
    </source>
</evidence>
<proteinExistence type="inferred from homology"/>
<evidence type="ECO:0000256" key="2">
    <source>
        <dbReference type="ARBA" id="ARBA00022723"/>
    </source>
</evidence>
<dbReference type="GO" id="GO:0008270">
    <property type="term" value="F:zinc ion binding"/>
    <property type="evidence" value="ECO:0007669"/>
    <property type="project" value="UniProtKB-KW"/>
</dbReference>
<dbReference type="RefSeq" id="XP_009517720.1">
    <property type="nucleotide sequence ID" value="XM_009519425.1"/>
</dbReference>
<dbReference type="Gene3D" id="3.40.50.300">
    <property type="entry name" value="P-loop containing nucleotide triphosphate hydrolases"/>
    <property type="match status" value="2"/>
</dbReference>
<dbReference type="SMR" id="G4YQS4"/>
<accession>G4YQS4</accession>
<evidence type="ECO:0000256" key="7">
    <source>
        <dbReference type="ARBA" id="ARBA00034617"/>
    </source>
</evidence>
<evidence type="ECO:0000259" key="12">
    <source>
        <dbReference type="PROSITE" id="PS51194"/>
    </source>
</evidence>
<feature type="domain" description="Helicase C-terminal" evidence="12">
    <location>
        <begin position="529"/>
        <end position="700"/>
    </location>
</feature>
<feature type="region of interest" description="Disordered" evidence="10">
    <location>
        <begin position="1033"/>
        <end position="1053"/>
    </location>
</feature>
<dbReference type="OMA" id="HVHEAAQ"/>
<name>G4YQS4_PHYSP</name>
<reference evidence="14 15" key="1">
    <citation type="journal article" date="2006" name="Science">
        <title>Phytophthora genome sequences uncover evolutionary origins and mechanisms of pathogenesis.</title>
        <authorList>
            <person name="Tyler B.M."/>
            <person name="Tripathy S."/>
            <person name="Zhang X."/>
            <person name="Dehal P."/>
            <person name="Jiang R.H."/>
            <person name="Aerts A."/>
            <person name="Arredondo F.D."/>
            <person name="Baxter L."/>
            <person name="Bensasson D."/>
            <person name="Beynon J.L."/>
            <person name="Chapman J."/>
            <person name="Damasceno C.M."/>
            <person name="Dorrance A.E."/>
            <person name="Dou D."/>
            <person name="Dickerman A.W."/>
            <person name="Dubchak I.L."/>
            <person name="Garbelotto M."/>
            <person name="Gijzen M."/>
            <person name="Gordon S.G."/>
            <person name="Govers F."/>
            <person name="Grunwald N.J."/>
            <person name="Huang W."/>
            <person name="Ivors K.L."/>
            <person name="Jones R.W."/>
            <person name="Kamoun S."/>
            <person name="Krampis K."/>
            <person name="Lamour K.H."/>
            <person name="Lee M.K."/>
            <person name="McDonald W.H."/>
            <person name="Medina M."/>
            <person name="Meijer H.J."/>
            <person name="Nordberg E.K."/>
            <person name="Maclean D.J."/>
            <person name="Ospina-Giraldo M.D."/>
            <person name="Morris P.F."/>
            <person name="Phuntumart V."/>
            <person name="Putnam N.H."/>
            <person name="Rash S."/>
            <person name="Rose J.K."/>
            <person name="Sakihama Y."/>
            <person name="Salamov A.A."/>
            <person name="Savidor A."/>
            <person name="Scheuring C.F."/>
            <person name="Smith B.M."/>
            <person name="Sobral B.W."/>
            <person name="Terry A."/>
            <person name="Torto-Alalibo T.A."/>
            <person name="Win J."/>
            <person name="Xu Z."/>
            <person name="Zhang H."/>
            <person name="Grigoriev I.V."/>
            <person name="Rokhsar D.S."/>
            <person name="Boore J.L."/>
        </authorList>
    </citation>
    <scope>NUCLEOTIDE SEQUENCE [LARGE SCALE GENOMIC DNA]</scope>
    <source>
        <strain evidence="14 15">P6497</strain>
    </source>
</reference>
<organism evidence="14 15">
    <name type="scientific">Phytophthora sojae (strain P6497)</name>
    <name type="common">Soybean stem and root rot agent</name>
    <name type="synonym">Phytophthora megasperma f. sp. glycines</name>
    <dbReference type="NCBI Taxonomy" id="1094619"/>
    <lineage>
        <taxon>Eukaryota</taxon>
        <taxon>Sar</taxon>
        <taxon>Stramenopiles</taxon>
        <taxon>Oomycota</taxon>
        <taxon>Peronosporomycetes</taxon>
        <taxon>Peronosporales</taxon>
        <taxon>Peronosporaceae</taxon>
        <taxon>Phytophthora</taxon>
    </lineage>
</organism>
<dbReference type="InterPro" id="IPR011545">
    <property type="entry name" value="DEAD/DEAH_box_helicase_dom"/>
</dbReference>
<feature type="region of interest" description="Disordered" evidence="10">
    <location>
        <begin position="200"/>
        <end position="227"/>
    </location>
</feature>
<sequence>MYVQERQQLWRSGAAKKPEDEAAERAKQQERERQETGFDRVFQEVFGEQQKDKKGGDEEELNSVLSSGDTGANASSLGLSVVDAETDKDKEVTKVSGKRKAALSDDEKEEEAWGFATAGNSGFTLDDFDAPSDSNDAGSGDVGDARKAAEFERWKAEDAQSAVSDNFVKLNMRKRFKGSSGRAKKRPAYLRARNQNLLDEATGEKSSGLAPVVNANGTQQSKKEKSMLADDGVDFTEECLEVLAKAEKARGLSSQEKSKPKKEAESLTPPRCHHALVCQSLEVKKKNKNHGRKFFACPLGFDEGRCDFFLWEDDHVPLALQTLFTASSSSDGVAESAAEAEAIECVPLDIEATEEEQREAMLTNLLLVFGHADFRPGQQWAISRVLRRKDTLLVLPTGAGKSLCYQFPALFLPGITLVISPLISLMNDQYESLPAPLKARSLCLSGSGSDSGSSKAKHAAFVRDLLADKLSLIFLSPEKALDAGMQALLALPRLQNQGGESESDMVLQMPWQRKNLALEVRSVRSNDERLRHLVHILPELSKGSTQSSKAGGGGVIVYVHQQRQTEELAALLREQLPNAWRTAGKVVAFHAGMAPEAKEKVRTGFARGRVRVVVATIAFGMGIDKKNVRAVVHFHMPSSVEGYVQQIGRAGRDGKSARALLYLLNEDAVHFRSLLFSTALHRDQLRRLMALVFQSRESLSPASKKHVVAVKCSGRGQRAGSDLTLESLERDWLERHLDLKAASIETFLTLLALETQRQKDDELGLRVALQPLSMSQCTLQLLDTQAKKLGPQSTRKELPNARVTHRKDGYLSSWVIDCHLHEVAQWYGRTTGANSNGDQAAALLAASDAQQAGETNAAAVAAATNERRLLQELRAAQQTGQIQRFSLSQPAFQLQLSWRAELTDEMKSEVVDRWTKLLYAKHGHLESRQLARLAHLYGALYAAALPAPSPTSTARDGEDEEDEEDLDDKAHALETKPVRYFEDDDDKDDAAAGGDDVEGDEDERLLQKMLRPLTESLIEAIERGTRSLIQLRLGGGGPLEGSDTEESTSNDEGRWRDHVCWRRYSDLAFERIVQIAHKVILEEEALESTVKSASVGMSTT</sequence>
<evidence type="ECO:0000256" key="5">
    <source>
        <dbReference type="ARBA" id="ARBA00022833"/>
    </source>
</evidence>
<dbReference type="InterPro" id="IPR014001">
    <property type="entry name" value="Helicase_ATP-bd"/>
</dbReference>
<dbReference type="Pfam" id="PF06839">
    <property type="entry name" value="Zn_ribbon_GRF"/>
    <property type="match status" value="1"/>
</dbReference>
<feature type="region of interest" description="Disordered" evidence="10">
    <location>
        <begin position="947"/>
        <end position="1001"/>
    </location>
</feature>
<dbReference type="Pfam" id="PF00270">
    <property type="entry name" value="DEAD"/>
    <property type="match status" value="1"/>
</dbReference>
<dbReference type="InterPro" id="IPR001650">
    <property type="entry name" value="Helicase_C-like"/>
</dbReference>
<feature type="region of interest" description="Disordered" evidence="10">
    <location>
        <begin position="1"/>
        <end position="144"/>
    </location>
</feature>
<evidence type="ECO:0000256" key="8">
    <source>
        <dbReference type="ARBA" id="ARBA00034808"/>
    </source>
</evidence>
<feature type="compositionally biased region" description="Basic and acidic residues" evidence="10">
    <location>
        <begin position="968"/>
        <end position="981"/>
    </location>
</feature>
<feature type="domain" description="GRF-type" evidence="13">
    <location>
        <begin position="272"/>
        <end position="315"/>
    </location>
</feature>
<dbReference type="SMART" id="SM00487">
    <property type="entry name" value="DEXDc"/>
    <property type="match status" value="1"/>
</dbReference>
<dbReference type="EC" id="5.6.2.4" evidence="8"/>
<dbReference type="SUPFAM" id="SSF52540">
    <property type="entry name" value="P-loop containing nucleoside triphosphate hydrolases"/>
    <property type="match status" value="2"/>
</dbReference>
<dbReference type="PANTHER" id="PTHR13710:SF108">
    <property type="entry name" value="ATP-DEPENDENT DNA HELICASE Q4"/>
    <property type="match status" value="1"/>
</dbReference>
<evidence type="ECO:0000313" key="14">
    <source>
        <dbReference type="EMBL" id="EGZ30445.1"/>
    </source>
</evidence>
<dbReference type="GO" id="GO:0000724">
    <property type="term" value="P:double-strand break repair via homologous recombination"/>
    <property type="evidence" value="ECO:0007669"/>
    <property type="project" value="TreeGrafter"/>
</dbReference>
<dbReference type="GO" id="GO:0009378">
    <property type="term" value="F:four-way junction helicase activity"/>
    <property type="evidence" value="ECO:0007669"/>
    <property type="project" value="TreeGrafter"/>
</dbReference>
<keyword evidence="6" id="KW-0067">ATP-binding</keyword>
<feature type="compositionally biased region" description="Basic and acidic residues" evidence="10">
    <location>
        <begin position="16"/>
        <end position="42"/>
    </location>
</feature>
<dbReference type="PROSITE" id="PS51999">
    <property type="entry name" value="ZF_GRF"/>
    <property type="match status" value="1"/>
</dbReference>
<feature type="domain" description="Helicase ATP-binding" evidence="11">
    <location>
        <begin position="382"/>
        <end position="518"/>
    </location>
</feature>
<evidence type="ECO:0000256" key="9">
    <source>
        <dbReference type="PROSITE-ProRule" id="PRU01343"/>
    </source>
</evidence>
<dbReference type="SMART" id="SM00490">
    <property type="entry name" value="HELICc"/>
    <property type="match status" value="1"/>
</dbReference>
<feature type="compositionally biased region" description="Polar residues" evidence="10">
    <location>
        <begin position="1"/>
        <end position="10"/>
    </location>
</feature>
<dbReference type="EMBL" id="JH159151">
    <property type="protein sequence ID" value="EGZ30445.1"/>
    <property type="molecule type" value="Genomic_DNA"/>
</dbReference>
<dbReference type="PROSITE" id="PS51194">
    <property type="entry name" value="HELICASE_CTER"/>
    <property type="match status" value="1"/>
</dbReference>
<keyword evidence="3" id="KW-0547">Nucleotide-binding</keyword>
<feature type="compositionally biased region" description="Acidic residues" evidence="10">
    <location>
        <begin position="957"/>
        <end position="967"/>
    </location>
</feature>
<dbReference type="InterPro" id="IPR027417">
    <property type="entry name" value="P-loop_NTPase"/>
</dbReference>
<dbReference type="PROSITE" id="PS51192">
    <property type="entry name" value="HELICASE_ATP_BIND_1"/>
    <property type="match status" value="1"/>
</dbReference>
<evidence type="ECO:0000313" key="15">
    <source>
        <dbReference type="Proteomes" id="UP000002640"/>
    </source>
</evidence>
<dbReference type="KEGG" id="psoj:PHYSODRAFT_264011"/>
<keyword evidence="4 9" id="KW-0863">Zinc-finger</keyword>
<protein>
    <recommendedName>
        <fullName evidence="8">DNA 3'-5' helicase</fullName>
        <ecNumber evidence="8">5.6.2.4</ecNumber>
    </recommendedName>
</protein>
<dbReference type="GO" id="GO:0005524">
    <property type="term" value="F:ATP binding"/>
    <property type="evidence" value="ECO:0007669"/>
    <property type="project" value="UniProtKB-KW"/>
</dbReference>
<evidence type="ECO:0000259" key="11">
    <source>
        <dbReference type="PROSITE" id="PS51192"/>
    </source>
</evidence>
<evidence type="ECO:0000256" key="4">
    <source>
        <dbReference type="ARBA" id="ARBA00022771"/>
    </source>
</evidence>
<dbReference type="GO" id="GO:0005634">
    <property type="term" value="C:nucleus"/>
    <property type="evidence" value="ECO:0007669"/>
    <property type="project" value="TreeGrafter"/>
</dbReference>
<dbReference type="GeneID" id="20639563"/>
<dbReference type="GO" id="GO:0005694">
    <property type="term" value="C:chromosome"/>
    <property type="evidence" value="ECO:0007669"/>
    <property type="project" value="TreeGrafter"/>
</dbReference>
<dbReference type="AlphaFoldDB" id="G4YQS4"/>
<feature type="compositionally biased region" description="Polar residues" evidence="10">
    <location>
        <begin position="63"/>
        <end position="78"/>
    </location>
</feature>